<comment type="caution">
    <text evidence="1">The sequence shown here is derived from an EMBL/GenBank/DDBJ whole genome shotgun (WGS) entry which is preliminary data.</text>
</comment>
<gene>
    <name evidence="1" type="ORF">LEP1GSC158_2839</name>
</gene>
<evidence type="ECO:0000313" key="2">
    <source>
        <dbReference type="Proteomes" id="UP000012089"/>
    </source>
</evidence>
<evidence type="ECO:0000313" key="1">
    <source>
        <dbReference type="EMBL" id="EMM97895.1"/>
    </source>
</evidence>
<name>M6HLA8_LEPIR</name>
<dbReference type="AlphaFoldDB" id="M6HLA8"/>
<reference evidence="1 2" key="1">
    <citation type="submission" date="2013-01" db="EMBL/GenBank/DDBJ databases">
        <authorList>
            <person name="Harkins D.M."/>
            <person name="Durkin A.S."/>
            <person name="Brinkac L.M."/>
            <person name="Haft D.H."/>
            <person name="Selengut J.D."/>
            <person name="Sanka R."/>
            <person name="DePew J."/>
            <person name="Purushe J."/>
            <person name="Tulsiani S.M."/>
            <person name="Graham G.C."/>
            <person name="Burns M.-A."/>
            <person name="Dohnt M.F."/>
            <person name="Smythe L.D."/>
            <person name="McKay D.B."/>
            <person name="Craig S.B."/>
            <person name="Vinetz J.M."/>
            <person name="Sutton G.G."/>
            <person name="Nierman W.C."/>
            <person name="Fouts D.E."/>
        </authorList>
    </citation>
    <scope>NUCLEOTIDE SEQUENCE [LARGE SCALE GENOMIC DNA]</scope>
    <source>
        <strain evidence="1 2">LT2156</strain>
    </source>
</reference>
<accession>M6HLA8</accession>
<organism evidence="1 2">
    <name type="scientific">Leptospira interrogans serovar Zanoni str. LT2156</name>
    <dbReference type="NCBI Taxonomy" id="1001601"/>
    <lineage>
        <taxon>Bacteria</taxon>
        <taxon>Pseudomonadati</taxon>
        <taxon>Spirochaetota</taxon>
        <taxon>Spirochaetia</taxon>
        <taxon>Leptospirales</taxon>
        <taxon>Leptospiraceae</taxon>
        <taxon>Leptospira</taxon>
    </lineage>
</organism>
<dbReference type="EMBL" id="AFMF02000006">
    <property type="protein sequence ID" value="EMM97895.1"/>
    <property type="molecule type" value="Genomic_DNA"/>
</dbReference>
<sequence length="38" mass="4450">MSHFNEIRDLQTDHTLENKLYKVGLICLSFNEVISNVQ</sequence>
<proteinExistence type="predicted"/>
<dbReference type="Proteomes" id="UP000012089">
    <property type="component" value="Unassembled WGS sequence"/>
</dbReference>
<protein>
    <submittedName>
        <fullName evidence="1">Uncharacterized protein</fullName>
    </submittedName>
</protein>